<name>A0A9P0BLL0_BRAAE</name>
<keyword evidence="2" id="KW-0812">Transmembrane</keyword>
<feature type="signal peptide" evidence="3">
    <location>
        <begin position="1"/>
        <end position="19"/>
    </location>
</feature>
<sequence>MRIVLCLLCDALQCYHCSGCPEAMDQWKPSTCTGQNVACVKHVYEATASQSTAYTPVECYTCKDKECEEPQDTWKTATCGTAGQGACVKHVYIDKATQKETTSRRCVIVDPRSGHTCDKSLGEEKFCGYCSDKKCNSAPAFRSQYGTMSGAVYQPTTVQYESNGQERWQDRPISYLASVSQTARRPCGLNCLPSRNVLPIILITSCVACFSLGLVMLIHGSMGYSDTPADKEGVYLSITIFGAIFFALSILLFVFFLRLTRRICWRNMKDHLKTSGGQNLTVNPSTDLLVAAQYAPVSEVAYQPTPEDSEQSKLMPHENKEITNEEADRMVESDPRIVLRPLNPTAHEET</sequence>
<gene>
    <name evidence="4" type="ORF">MELIAE_LOCUS12900</name>
</gene>
<dbReference type="OrthoDB" id="7665462at2759"/>
<keyword evidence="2" id="KW-0472">Membrane</keyword>
<feature type="region of interest" description="Disordered" evidence="1">
    <location>
        <begin position="324"/>
        <end position="350"/>
    </location>
</feature>
<accession>A0A9P0BLL0</accession>
<keyword evidence="2" id="KW-1133">Transmembrane helix</keyword>
<keyword evidence="5" id="KW-1185">Reference proteome</keyword>
<evidence type="ECO:0000256" key="3">
    <source>
        <dbReference type="SAM" id="SignalP"/>
    </source>
</evidence>
<feature type="transmembrane region" description="Helical" evidence="2">
    <location>
        <begin position="200"/>
        <end position="222"/>
    </location>
</feature>
<feature type="chain" id="PRO_5040395879" evidence="3">
    <location>
        <begin position="20"/>
        <end position="350"/>
    </location>
</feature>
<dbReference type="AlphaFoldDB" id="A0A9P0BLL0"/>
<feature type="compositionally biased region" description="Basic and acidic residues" evidence="1">
    <location>
        <begin position="324"/>
        <end position="337"/>
    </location>
</feature>
<keyword evidence="3" id="KW-0732">Signal</keyword>
<reference evidence="4" key="1">
    <citation type="submission" date="2021-12" db="EMBL/GenBank/DDBJ databases">
        <authorList>
            <person name="King R."/>
        </authorList>
    </citation>
    <scope>NUCLEOTIDE SEQUENCE</scope>
</reference>
<evidence type="ECO:0000313" key="4">
    <source>
        <dbReference type="EMBL" id="CAH0564309.1"/>
    </source>
</evidence>
<dbReference type="Proteomes" id="UP001154078">
    <property type="component" value="Chromosome 9"/>
</dbReference>
<evidence type="ECO:0000256" key="2">
    <source>
        <dbReference type="SAM" id="Phobius"/>
    </source>
</evidence>
<evidence type="ECO:0000313" key="5">
    <source>
        <dbReference type="Proteomes" id="UP001154078"/>
    </source>
</evidence>
<organism evidence="4 5">
    <name type="scientific">Brassicogethes aeneus</name>
    <name type="common">Rape pollen beetle</name>
    <name type="synonym">Meligethes aeneus</name>
    <dbReference type="NCBI Taxonomy" id="1431903"/>
    <lineage>
        <taxon>Eukaryota</taxon>
        <taxon>Metazoa</taxon>
        <taxon>Ecdysozoa</taxon>
        <taxon>Arthropoda</taxon>
        <taxon>Hexapoda</taxon>
        <taxon>Insecta</taxon>
        <taxon>Pterygota</taxon>
        <taxon>Neoptera</taxon>
        <taxon>Endopterygota</taxon>
        <taxon>Coleoptera</taxon>
        <taxon>Polyphaga</taxon>
        <taxon>Cucujiformia</taxon>
        <taxon>Nitidulidae</taxon>
        <taxon>Meligethinae</taxon>
        <taxon>Brassicogethes</taxon>
    </lineage>
</organism>
<dbReference type="EMBL" id="OV121140">
    <property type="protein sequence ID" value="CAH0564309.1"/>
    <property type="molecule type" value="Genomic_DNA"/>
</dbReference>
<protein>
    <submittedName>
        <fullName evidence="4">Uncharacterized protein</fullName>
    </submittedName>
</protein>
<proteinExistence type="predicted"/>
<evidence type="ECO:0000256" key="1">
    <source>
        <dbReference type="SAM" id="MobiDB-lite"/>
    </source>
</evidence>
<feature type="transmembrane region" description="Helical" evidence="2">
    <location>
        <begin position="234"/>
        <end position="259"/>
    </location>
</feature>